<protein>
    <submittedName>
        <fullName evidence="2">Uncharacterized protein</fullName>
    </submittedName>
</protein>
<dbReference type="AlphaFoldDB" id="A0AAD6AHD5"/>
<sequence length="395" mass="44686">MSPAAWGNLGNVLKNQGKMAEAEKAYRNALHHRGNMADMLYNLGLLLQENERLSEALQYYKLAIGSRPTLASAYLNTGIILMNQGSLEEAKRTFLTCADIPDENLKDPHAHKSSVTSCLYNLGKLLHEQGHQEEALSIYREAVQKMPKQFAPHSLFNMMGEAYMRLSRLEEAGHWYRESLRVKPDHIPAHLTYGKLLSIMGQKTEAERYYLRAIQLDPTKGNGYMHYGQFLLEQSRLSEAAEMAERAAEQDQSEFDVVFSAAHMLRQASLNEAAERQYERAAGLRPDDFLQSSVMLVCSVRVCSVTTDTTAFRRERYTSIFMPFTNYPAALMNLGAILHLNGKLPEAEANYLRALQLKPDDVITQSNLRKLWNIMERQGLRVRVGARGAGERPSN</sequence>
<name>A0AAD6AHD5_9TELE</name>
<dbReference type="SMART" id="SM00028">
    <property type="entry name" value="TPR"/>
    <property type="match status" value="9"/>
</dbReference>
<dbReference type="SUPFAM" id="SSF48452">
    <property type="entry name" value="TPR-like"/>
    <property type="match status" value="2"/>
</dbReference>
<evidence type="ECO:0000313" key="2">
    <source>
        <dbReference type="EMBL" id="KAJ4924736.1"/>
    </source>
</evidence>
<feature type="repeat" description="TPR" evidence="1">
    <location>
        <begin position="116"/>
        <end position="149"/>
    </location>
</feature>
<feature type="repeat" description="TPR" evidence="1">
    <location>
        <begin position="328"/>
        <end position="361"/>
    </location>
</feature>
<keyword evidence="1" id="KW-0802">TPR repeat</keyword>
<dbReference type="PANTHER" id="PTHR44216">
    <property type="entry name" value="PROTEIN O-MANNOSYL-TRANSFERASE TMTC2"/>
    <property type="match status" value="1"/>
</dbReference>
<feature type="repeat" description="TPR" evidence="1">
    <location>
        <begin position="37"/>
        <end position="70"/>
    </location>
</feature>
<dbReference type="PANTHER" id="PTHR44216:SF3">
    <property type="entry name" value="PROTEIN O-MANNOSYL-TRANSFERASE TMTC2"/>
    <property type="match status" value="1"/>
</dbReference>
<dbReference type="InterPro" id="IPR011990">
    <property type="entry name" value="TPR-like_helical_dom_sf"/>
</dbReference>
<organism evidence="2 3">
    <name type="scientific">Pogonophryne albipinna</name>
    <dbReference type="NCBI Taxonomy" id="1090488"/>
    <lineage>
        <taxon>Eukaryota</taxon>
        <taxon>Metazoa</taxon>
        <taxon>Chordata</taxon>
        <taxon>Craniata</taxon>
        <taxon>Vertebrata</taxon>
        <taxon>Euteleostomi</taxon>
        <taxon>Actinopterygii</taxon>
        <taxon>Neopterygii</taxon>
        <taxon>Teleostei</taxon>
        <taxon>Neoteleostei</taxon>
        <taxon>Acanthomorphata</taxon>
        <taxon>Eupercaria</taxon>
        <taxon>Perciformes</taxon>
        <taxon>Notothenioidei</taxon>
        <taxon>Pogonophryne</taxon>
    </lineage>
</organism>
<evidence type="ECO:0000313" key="3">
    <source>
        <dbReference type="Proteomes" id="UP001219934"/>
    </source>
</evidence>
<dbReference type="GO" id="GO:0035269">
    <property type="term" value="P:protein O-linked glycosylation via mannose"/>
    <property type="evidence" value="ECO:0007669"/>
    <property type="project" value="TreeGrafter"/>
</dbReference>
<comment type="caution">
    <text evidence="2">The sequence shown here is derived from an EMBL/GenBank/DDBJ whole genome shotgun (WGS) entry which is preliminary data.</text>
</comment>
<dbReference type="Gene3D" id="1.25.40.10">
    <property type="entry name" value="Tetratricopeptide repeat domain"/>
    <property type="match status" value="4"/>
</dbReference>
<feature type="repeat" description="TPR" evidence="1">
    <location>
        <begin position="187"/>
        <end position="220"/>
    </location>
</feature>
<dbReference type="Proteomes" id="UP001219934">
    <property type="component" value="Unassembled WGS sequence"/>
</dbReference>
<dbReference type="Pfam" id="PF13432">
    <property type="entry name" value="TPR_16"/>
    <property type="match status" value="2"/>
</dbReference>
<dbReference type="InterPro" id="IPR019734">
    <property type="entry name" value="TPR_rpt"/>
</dbReference>
<dbReference type="InterPro" id="IPR052384">
    <property type="entry name" value="TMTC_O-mannosyltransferase"/>
</dbReference>
<reference evidence="2" key="1">
    <citation type="submission" date="2022-11" db="EMBL/GenBank/DDBJ databases">
        <title>Chromosome-level genome of Pogonophryne albipinna.</title>
        <authorList>
            <person name="Jo E."/>
        </authorList>
    </citation>
    <scope>NUCLEOTIDE SEQUENCE</scope>
    <source>
        <strain evidence="2">SGF0006</strain>
        <tissue evidence="2">Muscle</tissue>
    </source>
</reference>
<dbReference type="PROSITE" id="PS50005">
    <property type="entry name" value="TPR"/>
    <property type="match status" value="5"/>
</dbReference>
<proteinExistence type="predicted"/>
<dbReference type="GO" id="GO:0000030">
    <property type="term" value="F:mannosyltransferase activity"/>
    <property type="evidence" value="ECO:0007669"/>
    <property type="project" value="TreeGrafter"/>
</dbReference>
<dbReference type="Pfam" id="PF13181">
    <property type="entry name" value="TPR_8"/>
    <property type="match status" value="2"/>
</dbReference>
<keyword evidence="3" id="KW-1185">Reference proteome</keyword>
<dbReference type="GO" id="GO:0005789">
    <property type="term" value="C:endoplasmic reticulum membrane"/>
    <property type="evidence" value="ECO:0007669"/>
    <property type="project" value="TreeGrafter"/>
</dbReference>
<feature type="repeat" description="TPR" evidence="1">
    <location>
        <begin position="153"/>
        <end position="186"/>
    </location>
</feature>
<dbReference type="FunFam" id="1.25.40.10:FF:000130">
    <property type="entry name" value="Transmembrane and tetratricopeptide repeat containing 2"/>
    <property type="match status" value="1"/>
</dbReference>
<dbReference type="Pfam" id="PF00515">
    <property type="entry name" value="TPR_1"/>
    <property type="match status" value="1"/>
</dbReference>
<accession>A0AAD6AHD5</accession>
<dbReference type="EMBL" id="JAPTMU010000022">
    <property type="protein sequence ID" value="KAJ4924736.1"/>
    <property type="molecule type" value="Genomic_DNA"/>
</dbReference>
<dbReference type="Pfam" id="PF13374">
    <property type="entry name" value="TPR_10"/>
    <property type="match status" value="1"/>
</dbReference>
<gene>
    <name evidence="2" type="ORF">JOQ06_003687</name>
</gene>
<evidence type="ECO:0000256" key="1">
    <source>
        <dbReference type="PROSITE-ProRule" id="PRU00339"/>
    </source>
</evidence>